<dbReference type="PANTHER" id="PTHR42986">
    <property type="entry name" value="BENZALDEHYDE DEHYDROGENASE YFMT"/>
    <property type="match status" value="1"/>
</dbReference>
<dbReference type="SUPFAM" id="SSF53720">
    <property type="entry name" value="ALDH-like"/>
    <property type="match status" value="1"/>
</dbReference>
<dbReference type="Gene3D" id="3.40.605.10">
    <property type="entry name" value="Aldehyde Dehydrogenase, Chain A, domain 1"/>
    <property type="match status" value="1"/>
</dbReference>
<keyword evidence="3" id="KW-0520">NAD</keyword>
<evidence type="ECO:0000313" key="8">
    <source>
        <dbReference type="Proteomes" id="UP000309133"/>
    </source>
</evidence>
<dbReference type="InterPro" id="IPR016162">
    <property type="entry name" value="Ald_DH_N"/>
</dbReference>
<keyword evidence="2 5" id="KW-0560">Oxidoreductase</keyword>
<evidence type="ECO:0000256" key="3">
    <source>
        <dbReference type="ARBA" id="ARBA00023027"/>
    </source>
</evidence>
<evidence type="ECO:0000256" key="4">
    <source>
        <dbReference type="PROSITE-ProRule" id="PRU10007"/>
    </source>
</evidence>
<dbReference type="AlphaFoldDB" id="A0A4S4FIP8"/>
<proteinExistence type="inferred from homology"/>
<evidence type="ECO:0000313" key="7">
    <source>
        <dbReference type="EMBL" id="THG29958.1"/>
    </source>
</evidence>
<dbReference type="InterPro" id="IPR016163">
    <property type="entry name" value="Ald_DH_C"/>
</dbReference>
<evidence type="ECO:0000259" key="6">
    <source>
        <dbReference type="Pfam" id="PF00171"/>
    </source>
</evidence>
<protein>
    <submittedName>
        <fullName evidence="7">Aldehyde dehydrogenase family protein</fullName>
    </submittedName>
</protein>
<dbReference type="RefSeq" id="WP_136428287.1">
    <property type="nucleotide sequence ID" value="NZ_SSSM01000005.1"/>
</dbReference>
<dbReference type="PANTHER" id="PTHR42986:SF1">
    <property type="entry name" value="BENZALDEHYDE DEHYDROGENASE YFMT"/>
    <property type="match status" value="1"/>
</dbReference>
<comment type="caution">
    <text evidence="7">The sequence shown here is derived from an EMBL/GenBank/DDBJ whole genome shotgun (WGS) entry which is preliminary data.</text>
</comment>
<dbReference type="OrthoDB" id="6882680at2"/>
<dbReference type="InterPro" id="IPR029510">
    <property type="entry name" value="Ald_DH_CS_GLU"/>
</dbReference>
<evidence type="ECO:0000256" key="5">
    <source>
        <dbReference type="RuleBase" id="RU003345"/>
    </source>
</evidence>
<dbReference type="Proteomes" id="UP000309133">
    <property type="component" value="Unassembled WGS sequence"/>
</dbReference>
<gene>
    <name evidence="7" type="ORF">E6C64_15045</name>
</gene>
<accession>A0A4S4FIP8</accession>
<feature type="domain" description="Aldehyde dehydrogenase" evidence="6">
    <location>
        <begin position="25"/>
        <end position="473"/>
    </location>
</feature>
<name>A0A4S4FIP8_9MICO</name>
<dbReference type="Gene3D" id="3.40.309.10">
    <property type="entry name" value="Aldehyde Dehydrogenase, Chain A, domain 2"/>
    <property type="match status" value="1"/>
</dbReference>
<dbReference type="InterPro" id="IPR015590">
    <property type="entry name" value="Aldehyde_DH_dom"/>
</dbReference>
<dbReference type="PROSITE" id="PS00687">
    <property type="entry name" value="ALDEHYDE_DEHYDR_GLU"/>
    <property type="match status" value="1"/>
</dbReference>
<dbReference type="GO" id="GO:0016620">
    <property type="term" value="F:oxidoreductase activity, acting on the aldehyde or oxo group of donors, NAD or NADP as acceptor"/>
    <property type="evidence" value="ECO:0007669"/>
    <property type="project" value="InterPro"/>
</dbReference>
<reference evidence="7 8" key="1">
    <citation type="submission" date="2019-04" db="EMBL/GenBank/DDBJ databases">
        <authorList>
            <person name="Jiang L."/>
        </authorList>
    </citation>
    <scope>NUCLEOTIDE SEQUENCE [LARGE SCALE GENOMIC DNA]</scope>
    <source>
        <strain evidence="7 8">YIM 131853</strain>
    </source>
</reference>
<organism evidence="7 8">
    <name type="scientific">Naasia lichenicola</name>
    <dbReference type="NCBI Taxonomy" id="2565933"/>
    <lineage>
        <taxon>Bacteria</taxon>
        <taxon>Bacillati</taxon>
        <taxon>Actinomycetota</taxon>
        <taxon>Actinomycetes</taxon>
        <taxon>Micrococcales</taxon>
        <taxon>Microbacteriaceae</taxon>
        <taxon>Naasia</taxon>
    </lineage>
</organism>
<dbReference type="Pfam" id="PF00171">
    <property type="entry name" value="Aldedh"/>
    <property type="match status" value="1"/>
</dbReference>
<dbReference type="EMBL" id="SSSM01000005">
    <property type="protein sequence ID" value="THG29958.1"/>
    <property type="molecule type" value="Genomic_DNA"/>
</dbReference>
<dbReference type="InterPro" id="IPR016161">
    <property type="entry name" value="Ald_DH/histidinol_DH"/>
</dbReference>
<comment type="similarity">
    <text evidence="1 5">Belongs to the aldehyde dehydrogenase family.</text>
</comment>
<sequence>MTFFDPSNWDGKLYSGGWKAGALTSAITSPATGDRLGTFGLAAPVDVTAAARIATAAQVSWAAGSPDEKAKILRRAGQLIDDNMGVLSDWLVREAGSGQGKAGFEAGLVAAEFFLASATAQMPYGQLLRSGKPRLSLARRRPVGTVGVISPFNFPGILSARSIAPALALGNAVILKPDPRTAVSGGLFFAAILEEAGLPEGLFHVLPGGADVGSALVEEPSIRVISFTGSTEAGRKVGERAGQLLKRAHLELGGNNALVVLGDADVPAAASAGAWGSFLHQGQICMTTGRHLVHASIYDDYVGALAEKADHLPVGDPATGAPLGPIIDDRQRDKVHSIVTRSIEGGAKLEAGGTYEERYYRPTVLSGVTAEHAAFQDEIFGPVAPVTRFSSIDELVELVNASDYGLSLGILSRDPYAAFELSDRIPSGIVHINDQTVDDESAAPFGGVGFSGTGARFGGHEANIEAFTETQWVTIQSEIERYPF</sequence>
<feature type="active site" evidence="4">
    <location>
        <position position="251"/>
    </location>
</feature>
<keyword evidence="8" id="KW-1185">Reference proteome</keyword>
<evidence type="ECO:0000256" key="1">
    <source>
        <dbReference type="ARBA" id="ARBA00009986"/>
    </source>
</evidence>
<evidence type="ECO:0000256" key="2">
    <source>
        <dbReference type="ARBA" id="ARBA00023002"/>
    </source>
</evidence>